<proteinExistence type="predicted"/>
<feature type="compositionally biased region" description="Low complexity" evidence="1">
    <location>
        <begin position="215"/>
        <end position="230"/>
    </location>
</feature>
<feature type="region of interest" description="Disordered" evidence="1">
    <location>
        <begin position="161"/>
        <end position="181"/>
    </location>
</feature>
<gene>
    <name evidence="2" type="ORF">B296_00057634</name>
</gene>
<comment type="caution">
    <text evidence="2">The sequence shown here is derived from an EMBL/GenBank/DDBJ whole genome shotgun (WGS) entry which is preliminary data.</text>
</comment>
<organism evidence="2 3">
    <name type="scientific">Ensete ventricosum</name>
    <name type="common">Abyssinian banana</name>
    <name type="synonym">Musa ensete</name>
    <dbReference type="NCBI Taxonomy" id="4639"/>
    <lineage>
        <taxon>Eukaryota</taxon>
        <taxon>Viridiplantae</taxon>
        <taxon>Streptophyta</taxon>
        <taxon>Embryophyta</taxon>
        <taxon>Tracheophyta</taxon>
        <taxon>Spermatophyta</taxon>
        <taxon>Magnoliopsida</taxon>
        <taxon>Liliopsida</taxon>
        <taxon>Zingiberales</taxon>
        <taxon>Musaceae</taxon>
        <taxon>Ensete</taxon>
    </lineage>
</organism>
<feature type="non-terminal residue" evidence="2">
    <location>
        <position position="1"/>
    </location>
</feature>
<feature type="compositionally biased region" description="Low complexity" evidence="1">
    <location>
        <begin position="240"/>
        <end position="251"/>
    </location>
</feature>
<evidence type="ECO:0000256" key="1">
    <source>
        <dbReference type="SAM" id="MobiDB-lite"/>
    </source>
</evidence>
<reference evidence="2 3" key="1">
    <citation type="journal article" date="2014" name="Agronomy (Basel)">
        <title>A Draft Genome Sequence for Ensete ventricosum, the Drought-Tolerant Tree Against Hunger.</title>
        <authorList>
            <person name="Harrison J."/>
            <person name="Moore K.A."/>
            <person name="Paszkiewicz K."/>
            <person name="Jones T."/>
            <person name="Grant M."/>
            <person name="Ambacheew D."/>
            <person name="Muzemil S."/>
            <person name="Studholme D.J."/>
        </authorList>
    </citation>
    <scope>NUCLEOTIDE SEQUENCE [LARGE SCALE GENOMIC DNA]</scope>
</reference>
<dbReference type="EMBL" id="AMZH03019942">
    <property type="protein sequence ID" value="RRT39740.1"/>
    <property type="molecule type" value="Genomic_DNA"/>
</dbReference>
<name>A0A426XJW1_ENSVE</name>
<dbReference type="AlphaFoldDB" id="A0A426XJW1"/>
<feature type="region of interest" description="Disordered" evidence="1">
    <location>
        <begin position="212"/>
        <end position="251"/>
    </location>
</feature>
<sequence length="300" mass="31301">VGRTIADPSMPVSGRLAHVGSATLAGQLSEETFSRFPIRVLKMRSYAEQSVYSEVRLVPKAARELIRAGVDPIKQELAERVNSGTKPGDLAERLNSGTNLGDLAENVNSGVNLKDLAEKVNSGVNPGDLAERVNSGTNLGDLAEMVNLGTNPGDLAEKLNSGTNPGDLAEKVNSGTNPGDLTEKVKLSTNLGDLAKKVNSGTNPVDLAERVGMTSSDSSSSVRVISSLESGGVSQGDPEASSSGASSGPPSLVDARVLRYLEVMKADHDLDTAVTEGSLVVIRGRYSIPAEYGLHVPWPG</sequence>
<dbReference type="Proteomes" id="UP000287651">
    <property type="component" value="Unassembled WGS sequence"/>
</dbReference>
<evidence type="ECO:0000313" key="3">
    <source>
        <dbReference type="Proteomes" id="UP000287651"/>
    </source>
</evidence>
<protein>
    <submittedName>
        <fullName evidence="2">Uncharacterized protein</fullName>
    </submittedName>
</protein>
<accession>A0A426XJW1</accession>
<evidence type="ECO:0000313" key="2">
    <source>
        <dbReference type="EMBL" id="RRT39740.1"/>
    </source>
</evidence>